<dbReference type="GO" id="GO:0006355">
    <property type="term" value="P:regulation of DNA-templated transcription"/>
    <property type="evidence" value="ECO:0007669"/>
    <property type="project" value="InterPro"/>
</dbReference>
<dbReference type="EMBL" id="VCGU01000005">
    <property type="protein sequence ID" value="TRY74906.1"/>
    <property type="molecule type" value="Genomic_DNA"/>
</dbReference>
<organism evidence="2 3">
    <name type="scientific">Tigriopus californicus</name>
    <name type="common">Marine copepod</name>
    <dbReference type="NCBI Taxonomy" id="6832"/>
    <lineage>
        <taxon>Eukaryota</taxon>
        <taxon>Metazoa</taxon>
        <taxon>Ecdysozoa</taxon>
        <taxon>Arthropoda</taxon>
        <taxon>Crustacea</taxon>
        <taxon>Multicrustacea</taxon>
        <taxon>Hexanauplia</taxon>
        <taxon>Copepoda</taxon>
        <taxon>Harpacticoida</taxon>
        <taxon>Harpacticidae</taxon>
        <taxon>Tigriopus</taxon>
    </lineage>
</organism>
<dbReference type="InterPro" id="IPR012479">
    <property type="entry name" value="SAP30BP"/>
</dbReference>
<evidence type="ECO:0000313" key="3">
    <source>
        <dbReference type="Proteomes" id="UP000318571"/>
    </source>
</evidence>
<dbReference type="STRING" id="6832.A0A553PB41"/>
<feature type="compositionally biased region" description="Polar residues" evidence="1">
    <location>
        <begin position="1"/>
        <end position="12"/>
    </location>
</feature>
<proteinExistence type="predicted"/>
<sequence length="332" mass="36040">MSSALASLTADYTDSEEEHEDSPEKQPGIAPSAATAPAQNTPQPSGSNQGSAVSTPTKTNKTRLVSYVEEDGLDESKTEGEEDDDDNDKEASNTITGESMADAATASAEDPGSSQVVPMDLDSDQDNSNPDSQTEAGRATRQPETDHPPNDEDNEEQEETLNSSTVEVEAWSGGVQLPPEPAGMCDPRLQKSIQDLYKRKMERGFDMNAYIQQKKSFRNPSIYEKLIEFCGIDEHGTNFPKDLYDGHLFGQESYYEELRKVQDADIERREKAAKKSKSDAASSASIRRGDDSNSASSLSTTKRRSKWDQAAPSVAPSGALAKTISAFGPLKK</sequence>
<reference evidence="2 3" key="1">
    <citation type="journal article" date="2018" name="Nat. Ecol. Evol.">
        <title>Genomic signatures of mitonuclear coevolution across populations of Tigriopus californicus.</title>
        <authorList>
            <person name="Barreto F.S."/>
            <person name="Watson E.T."/>
            <person name="Lima T.G."/>
            <person name="Willett C.S."/>
            <person name="Edmands S."/>
            <person name="Li W."/>
            <person name="Burton R.S."/>
        </authorList>
    </citation>
    <scope>NUCLEOTIDE SEQUENCE [LARGE SCALE GENOMIC DNA]</scope>
    <source>
        <strain evidence="2 3">San Diego</strain>
    </source>
</reference>
<evidence type="ECO:0000313" key="2">
    <source>
        <dbReference type="EMBL" id="TRY74906.1"/>
    </source>
</evidence>
<accession>A0A553PB41</accession>
<feature type="compositionally biased region" description="Polar residues" evidence="1">
    <location>
        <begin position="46"/>
        <end position="63"/>
    </location>
</feature>
<gene>
    <name evidence="2" type="ORF">TCAL_00514</name>
</gene>
<dbReference type="Proteomes" id="UP000318571">
    <property type="component" value="Chromosome 2"/>
</dbReference>
<feature type="region of interest" description="Disordered" evidence="1">
    <location>
        <begin position="1"/>
        <end position="187"/>
    </location>
</feature>
<feature type="compositionally biased region" description="Low complexity" evidence="1">
    <location>
        <begin position="30"/>
        <end position="45"/>
    </location>
</feature>
<name>A0A553PB41_TIGCA</name>
<dbReference type="Pfam" id="PF07818">
    <property type="entry name" value="HCNGP"/>
    <property type="match status" value="1"/>
</dbReference>
<dbReference type="PANTHER" id="PTHR13464:SF0">
    <property type="entry name" value="SAP30-BINDING PROTEIN"/>
    <property type="match status" value="1"/>
</dbReference>
<dbReference type="PANTHER" id="PTHR13464">
    <property type="entry name" value="TRANSCRIPTIONAL REGULATOR PROTEIN HCNGP"/>
    <property type="match status" value="1"/>
</dbReference>
<evidence type="ECO:0000256" key="1">
    <source>
        <dbReference type="SAM" id="MobiDB-lite"/>
    </source>
</evidence>
<protein>
    <recommendedName>
        <fullName evidence="4">SAP30-binding protein</fullName>
    </recommendedName>
</protein>
<feature type="compositionally biased region" description="Basic and acidic residues" evidence="1">
    <location>
        <begin position="141"/>
        <end position="150"/>
    </location>
</feature>
<evidence type="ECO:0008006" key="4">
    <source>
        <dbReference type="Google" id="ProtNLM"/>
    </source>
</evidence>
<dbReference type="OMA" id="IQFCSIN"/>
<dbReference type="GO" id="GO:0005634">
    <property type="term" value="C:nucleus"/>
    <property type="evidence" value="ECO:0007669"/>
    <property type="project" value="TreeGrafter"/>
</dbReference>
<dbReference type="AlphaFoldDB" id="A0A553PB41"/>
<comment type="caution">
    <text evidence="2">The sequence shown here is derived from an EMBL/GenBank/DDBJ whole genome shotgun (WGS) entry which is preliminary data.</text>
</comment>
<feature type="region of interest" description="Disordered" evidence="1">
    <location>
        <begin position="268"/>
        <end position="318"/>
    </location>
</feature>
<keyword evidence="3" id="KW-1185">Reference proteome</keyword>